<protein>
    <submittedName>
        <fullName evidence="1">N-acetyltransferase</fullName>
    </submittedName>
</protein>
<evidence type="ECO:0000313" key="1">
    <source>
        <dbReference type="EMBL" id="MDK7187718.1"/>
    </source>
</evidence>
<reference evidence="1" key="1">
    <citation type="submission" date="2023-05" db="EMBL/GenBank/DDBJ databases">
        <title>Cataloging the Phylogenetic Diversity of Human Bladder Bacteria.</title>
        <authorList>
            <person name="Du J."/>
        </authorList>
    </citation>
    <scope>NUCLEOTIDE SEQUENCE</scope>
    <source>
        <strain evidence="1">UMB1231</strain>
    </source>
</reference>
<organism evidence="1 2">
    <name type="scientific">Facklamia hominis</name>
    <dbReference type="NCBI Taxonomy" id="178214"/>
    <lineage>
        <taxon>Bacteria</taxon>
        <taxon>Bacillati</taxon>
        <taxon>Bacillota</taxon>
        <taxon>Bacilli</taxon>
        <taxon>Lactobacillales</taxon>
        <taxon>Aerococcaceae</taxon>
        <taxon>Facklamia</taxon>
    </lineage>
</organism>
<dbReference type="RefSeq" id="WP_016648640.1">
    <property type="nucleotide sequence ID" value="NZ_JASOOE010000013.1"/>
</dbReference>
<evidence type="ECO:0000313" key="2">
    <source>
        <dbReference type="Proteomes" id="UP001229251"/>
    </source>
</evidence>
<dbReference type="AlphaFoldDB" id="A0AAJ1Q4V5"/>
<dbReference type="EMBL" id="JASOOE010000013">
    <property type="protein sequence ID" value="MDK7187718.1"/>
    <property type="molecule type" value="Genomic_DNA"/>
</dbReference>
<dbReference type="Gene3D" id="3.40.630.30">
    <property type="match status" value="1"/>
</dbReference>
<dbReference type="SUPFAM" id="SSF55729">
    <property type="entry name" value="Acyl-CoA N-acyltransferases (Nat)"/>
    <property type="match status" value="1"/>
</dbReference>
<dbReference type="InterPro" id="IPR016181">
    <property type="entry name" value="Acyl_CoA_acyltransferase"/>
</dbReference>
<name>A0AAJ1Q4V5_9LACT</name>
<sequence>MKTSVRLARLSEMETLQKIYDQGQKFQIKQGNRHQWAPGYPGLAQIKRDILKNHLFVLVDERDHILAAMALIAGIDPTYQHIEGRGWLDETSYHTVHRFVSAGLRRHSGRDLLKWAISQCANIRIDTHKANLSMLQLLEDLGFTHCGRIYLLNGDPREAFQIHLDQGISH</sequence>
<proteinExistence type="predicted"/>
<comment type="caution">
    <text evidence="1">The sequence shown here is derived from an EMBL/GenBank/DDBJ whole genome shotgun (WGS) entry which is preliminary data.</text>
</comment>
<dbReference type="Proteomes" id="UP001229251">
    <property type="component" value="Unassembled WGS sequence"/>
</dbReference>
<accession>A0AAJ1Q4V5</accession>
<gene>
    <name evidence="1" type="ORF">QP433_06965</name>
</gene>